<gene>
    <name evidence="2" type="primary">Hypp9403</name>
    <name evidence="2" type="ORF">BLAG_LOCUS25798</name>
</gene>
<protein>
    <submittedName>
        <fullName evidence="2">Hypp9403 protein</fullName>
    </submittedName>
</protein>
<proteinExistence type="predicted"/>
<feature type="region of interest" description="Disordered" evidence="1">
    <location>
        <begin position="19"/>
        <end position="115"/>
    </location>
</feature>
<dbReference type="Proteomes" id="UP000838412">
    <property type="component" value="Unassembled WGS sequence"/>
</dbReference>
<evidence type="ECO:0000313" key="3">
    <source>
        <dbReference type="Proteomes" id="UP000838412"/>
    </source>
</evidence>
<organism evidence="2 3">
    <name type="scientific">Branchiostoma lanceolatum</name>
    <name type="common">Common lancelet</name>
    <name type="synonym">Amphioxus lanceolatum</name>
    <dbReference type="NCBI Taxonomy" id="7740"/>
    <lineage>
        <taxon>Eukaryota</taxon>
        <taxon>Metazoa</taxon>
        <taxon>Chordata</taxon>
        <taxon>Cephalochordata</taxon>
        <taxon>Leptocardii</taxon>
        <taxon>Amphioxiformes</taxon>
        <taxon>Branchiostomatidae</taxon>
        <taxon>Branchiostoma</taxon>
    </lineage>
</organism>
<name>A0A8S4MMM8_BRALA</name>
<sequence>MPDRSGLCLPPLGLLLPTRHGAEPNLPDHLGTPPPSLVHRTHSLTGWLPRRRTSERGTPHFSTKDGARRGRIELDLAPFRPARLGGAGGSRRTGRRTDGCHAQPEPLAKIASQED</sequence>
<accession>A0A8S4MMM8</accession>
<reference evidence="2" key="1">
    <citation type="submission" date="2022-01" db="EMBL/GenBank/DDBJ databases">
        <authorList>
            <person name="Braso-Vives M."/>
        </authorList>
    </citation>
    <scope>NUCLEOTIDE SEQUENCE</scope>
</reference>
<dbReference type="EMBL" id="CAKMNS010000079">
    <property type="protein sequence ID" value="CAH1276502.1"/>
    <property type="molecule type" value="Genomic_DNA"/>
</dbReference>
<evidence type="ECO:0000256" key="1">
    <source>
        <dbReference type="SAM" id="MobiDB-lite"/>
    </source>
</evidence>
<dbReference type="AlphaFoldDB" id="A0A8S4MMM8"/>
<keyword evidence="3" id="KW-1185">Reference proteome</keyword>
<evidence type="ECO:0000313" key="2">
    <source>
        <dbReference type="EMBL" id="CAH1276502.1"/>
    </source>
</evidence>
<comment type="caution">
    <text evidence="2">The sequence shown here is derived from an EMBL/GenBank/DDBJ whole genome shotgun (WGS) entry which is preliminary data.</text>
</comment>
<feature type="compositionally biased region" description="Basic and acidic residues" evidence="1">
    <location>
        <begin position="52"/>
        <end position="74"/>
    </location>
</feature>